<comment type="caution">
    <text evidence="2">The sequence shown here is derived from an EMBL/GenBank/DDBJ whole genome shotgun (WGS) entry which is preliminary data.</text>
</comment>
<evidence type="ECO:0000256" key="1">
    <source>
        <dbReference type="SAM" id="MobiDB-lite"/>
    </source>
</evidence>
<gene>
    <name evidence="2" type="ORF">E2C01_037701</name>
</gene>
<dbReference type="EMBL" id="VSRR010006095">
    <property type="protein sequence ID" value="MPC44042.1"/>
    <property type="molecule type" value="Genomic_DNA"/>
</dbReference>
<reference evidence="2 3" key="1">
    <citation type="submission" date="2019-05" db="EMBL/GenBank/DDBJ databases">
        <title>Another draft genome of Portunus trituberculatus and its Hox gene families provides insights of decapod evolution.</title>
        <authorList>
            <person name="Jeong J.-H."/>
            <person name="Song I."/>
            <person name="Kim S."/>
            <person name="Choi T."/>
            <person name="Kim D."/>
            <person name="Ryu S."/>
            <person name="Kim W."/>
        </authorList>
    </citation>
    <scope>NUCLEOTIDE SEQUENCE [LARGE SCALE GENOMIC DNA]</scope>
    <source>
        <tissue evidence="2">Muscle</tissue>
    </source>
</reference>
<proteinExistence type="predicted"/>
<organism evidence="2 3">
    <name type="scientific">Portunus trituberculatus</name>
    <name type="common">Swimming crab</name>
    <name type="synonym">Neptunus trituberculatus</name>
    <dbReference type="NCBI Taxonomy" id="210409"/>
    <lineage>
        <taxon>Eukaryota</taxon>
        <taxon>Metazoa</taxon>
        <taxon>Ecdysozoa</taxon>
        <taxon>Arthropoda</taxon>
        <taxon>Crustacea</taxon>
        <taxon>Multicrustacea</taxon>
        <taxon>Malacostraca</taxon>
        <taxon>Eumalacostraca</taxon>
        <taxon>Eucarida</taxon>
        <taxon>Decapoda</taxon>
        <taxon>Pleocyemata</taxon>
        <taxon>Brachyura</taxon>
        <taxon>Eubrachyura</taxon>
        <taxon>Portunoidea</taxon>
        <taxon>Portunidae</taxon>
        <taxon>Portuninae</taxon>
        <taxon>Portunus</taxon>
    </lineage>
</organism>
<dbReference type="Proteomes" id="UP000324222">
    <property type="component" value="Unassembled WGS sequence"/>
</dbReference>
<protein>
    <submittedName>
        <fullName evidence="2">Uncharacterized protein</fullName>
    </submittedName>
</protein>
<dbReference type="AlphaFoldDB" id="A0A5B7FC54"/>
<sequence length="70" mass="7846">MQGILACEPDRQGQTDRQRGSSCWLQWRRPVVVSSEGLLPHAVSQLSERAVKGELGNEDSRRDVCIRTVP</sequence>
<accession>A0A5B7FC54</accession>
<evidence type="ECO:0000313" key="3">
    <source>
        <dbReference type="Proteomes" id="UP000324222"/>
    </source>
</evidence>
<keyword evidence="3" id="KW-1185">Reference proteome</keyword>
<feature type="region of interest" description="Disordered" evidence="1">
    <location>
        <begin position="1"/>
        <end position="20"/>
    </location>
</feature>
<name>A0A5B7FC54_PORTR</name>
<feature type="compositionally biased region" description="Basic and acidic residues" evidence="1">
    <location>
        <begin position="8"/>
        <end position="19"/>
    </location>
</feature>
<evidence type="ECO:0000313" key="2">
    <source>
        <dbReference type="EMBL" id="MPC44042.1"/>
    </source>
</evidence>